<name>A0ACC1IH81_9FUNG</name>
<proteinExistence type="predicted"/>
<reference evidence="1" key="1">
    <citation type="submission" date="2022-07" db="EMBL/GenBank/DDBJ databases">
        <title>Phylogenomic reconstructions and comparative analyses of Kickxellomycotina fungi.</title>
        <authorList>
            <person name="Reynolds N.K."/>
            <person name="Stajich J.E."/>
            <person name="Barry K."/>
            <person name="Grigoriev I.V."/>
            <person name="Crous P."/>
            <person name="Smith M.E."/>
        </authorList>
    </citation>
    <scope>NUCLEOTIDE SEQUENCE</scope>
    <source>
        <strain evidence="1">Benny 63K</strain>
    </source>
</reference>
<keyword evidence="2" id="KW-1185">Reference proteome</keyword>
<comment type="caution">
    <text evidence="1">The sequence shown here is derived from an EMBL/GenBank/DDBJ whole genome shotgun (WGS) entry which is preliminary data.</text>
</comment>
<protein>
    <submittedName>
        <fullName evidence="1">Uncharacterized protein</fullName>
    </submittedName>
</protein>
<dbReference type="Proteomes" id="UP001150581">
    <property type="component" value="Unassembled WGS sequence"/>
</dbReference>
<evidence type="ECO:0000313" key="2">
    <source>
        <dbReference type="Proteomes" id="UP001150581"/>
    </source>
</evidence>
<organism evidence="1 2">
    <name type="scientific">Kickxella alabastrina</name>
    <dbReference type="NCBI Taxonomy" id="61397"/>
    <lineage>
        <taxon>Eukaryota</taxon>
        <taxon>Fungi</taxon>
        <taxon>Fungi incertae sedis</taxon>
        <taxon>Zoopagomycota</taxon>
        <taxon>Kickxellomycotina</taxon>
        <taxon>Kickxellomycetes</taxon>
        <taxon>Kickxellales</taxon>
        <taxon>Kickxellaceae</taxon>
        <taxon>Kickxella</taxon>
    </lineage>
</organism>
<dbReference type="EMBL" id="JANBPG010001077">
    <property type="protein sequence ID" value="KAJ1891929.1"/>
    <property type="molecule type" value="Genomic_DNA"/>
</dbReference>
<evidence type="ECO:0000313" key="1">
    <source>
        <dbReference type="EMBL" id="KAJ1891929.1"/>
    </source>
</evidence>
<sequence>FDVQTLIGSKAKVQNLPMLTSVISRKLQAAFAKELVMPNEKRIKIKHPFTPKAPGTTTAAQTSAAASASVPGAPAATNASATAASNIPQSPTVDPNSSVSQIGPMVAELPPNYNTQLPPPHPMLRSNLHSRATANSNTSPTMDIPPRMYTPEEPMLMGNHILRPSVGAQMPLTQPQQPGFQRAWSPSLSSGYGGLSPQMRPIVGMSSSALLGPSMMTNSRIISARPRLGGNNGPFLHTPGLASALASGGSGAGSTVGSHIMHPSSSSRQTDPDTDDMQVKDSVRQRVNRVIRTVNES</sequence>
<feature type="non-terminal residue" evidence="1">
    <location>
        <position position="1"/>
    </location>
</feature>
<accession>A0ACC1IH81</accession>
<gene>
    <name evidence="1" type="ORF">LPJ66_006644</name>
</gene>